<reference evidence="3" key="1">
    <citation type="submission" date="2020-12" db="EMBL/GenBank/DDBJ databases">
        <title>Metabolic potential, ecology and presence of endohyphal bacteria is reflected in genomic diversity of Mucoromycotina.</title>
        <authorList>
            <person name="Muszewska A."/>
            <person name="Okrasinska A."/>
            <person name="Steczkiewicz K."/>
            <person name="Drgas O."/>
            <person name="Orlowska M."/>
            <person name="Perlinska-Lenart U."/>
            <person name="Aleksandrzak-Piekarczyk T."/>
            <person name="Szatraj K."/>
            <person name="Zielenkiewicz U."/>
            <person name="Pilsyk S."/>
            <person name="Malc E."/>
            <person name="Mieczkowski P."/>
            <person name="Kruszewska J.S."/>
            <person name="Biernat P."/>
            <person name="Pawlowska J."/>
        </authorList>
    </citation>
    <scope>NUCLEOTIDE SEQUENCE</scope>
    <source>
        <strain evidence="3">WA0000067209</strain>
    </source>
</reference>
<sequence length="266" mass="30862">MPRERSRSPYRSSSRSPDRNRRSHSGYRNSGTRSRSRSPRSRSPRSRSPPRRRRDTESYNRDSQERQRRPTSYQDKSNRGEKKKHEWGKPEDVEPEPEEPAKKKEEANFGLSGKLAAETNTFKGVEMKYNEPPEARTPTKKWRLYVFKGKEQVGSNPPDLMHIHRQSAFLFGRDRVVADIPVDHPSCSKQHAVLQFRSVNETNQATGQVRRVVKPFIIDLESTNGTHLNGERIPDTRYIELKLNDVLKFGNSTREYVLMNEDAAKS</sequence>
<protein>
    <recommendedName>
        <fullName evidence="2">FHA domain-containing protein</fullName>
    </recommendedName>
</protein>
<dbReference type="PANTHER" id="PTHR23308">
    <property type="entry name" value="NUCLEAR INHIBITOR OF PROTEIN PHOSPHATASE-1"/>
    <property type="match status" value="1"/>
</dbReference>
<dbReference type="Proteomes" id="UP000654370">
    <property type="component" value="Unassembled WGS sequence"/>
</dbReference>
<accession>A0A8H7PYY1</accession>
<comment type="caution">
    <text evidence="3">The sequence shown here is derived from an EMBL/GenBank/DDBJ whole genome shotgun (WGS) entry which is preliminary data.</text>
</comment>
<dbReference type="AlphaFoldDB" id="A0A8H7PYY1"/>
<name>A0A8H7PYY1_MORIS</name>
<evidence type="ECO:0000313" key="3">
    <source>
        <dbReference type="EMBL" id="KAG2182280.1"/>
    </source>
</evidence>
<dbReference type="PROSITE" id="PS50006">
    <property type="entry name" value="FHA_DOMAIN"/>
    <property type="match status" value="1"/>
</dbReference>
<evidence type="ECO:0000259" key="2">
    <source>
        <dbReference type="PROSITE" id="PS50006"/>
    </source>
</evidence>
<evidence type="ECO:0000256" key="1">
    <source>
        <dbReference type="SAM" id="MobiDB-lite"/>
    </source>
</evidence>
<dbReference type="SMART" id="SM00240">
    <property type="entry name" value="FHA"/>
    <property type="match status" value="1"/>
</dbReference>
<dbReference type="InterPro" id="IPR000253">
    <property type="entry name" value="FHA_dom"/>
</dbReference>
<dbReference type="InterPro" id="IPR050923">
    <property type="entry name" value="Cell_Proc_Reg/RNA_Proc"/>
</dbReference>
<dbReference type="Gene3D" id="2.60.200.20">
    <property type="match status" value="1"/>
</dbReference>
<feature type="domain" description="FHA" evidence="2">
    <location>
        <begin position="169"/>
        <end position="233"/>
    </location>
</feature>
<dbReference type="OrthoDB" id="444265at2759"/>
<keyword evidence="4" id="KW-1185">Reference proteome</keyword>
<proteinExistence type="predicted"/>
<organism evidence="3 4">
    <name type="scientific">Mortierella isabellina</name>
    <name type="common">Filamentous fungus</name>
    <name type="synonym">Umbelopsis isabellina</name>
    <dbReference type="NCBI Taxonomy" id="91625"/>
    <lineage>
        <taxon>Eukaryota</taxon>
        <taxon>Fungi</taxon>
        <taxon>Fungi incertae sedis</taxon>
        <taxon>Mucoromycota</taxon>
        <taxon>Mucoromycotina</taxon>
        <taxon>Umbelopsidomycetes</taxon>
        <taxon>Umbelopsidales</taxon>
        <taxon>Umbelopsidaceae</taxon>
        <taxon>Umbelopsis</taxon>
    </lineage>
</organism>
<feature type="compositionally biased region" description="Basic and acidic residues" evidence="1">
    <location>
        <begin position="54"/>
        <end position="68"/>
    </location>
</feature>
<dbReference type="FunFam" id="2.60.200.20:FF:000060">
    <property type="entry name" value="Probable serine/threonine-protein kinase DDB_G0280133"/>
    <property type="match status" value="1"/>
</dbReference>
<feature type="compositionally biased region" description="Basic residues" evidence="1">
    <location>
        <begin position="34"/>
        <end position="53"/>
    </location>
</feature>
<dbReference type="Pfam" id="PF00498">
    <property type="entry name" value="FHA"/>
    <property type="match status" value="1"/>
</dbReference>
<feature type="region of interest" description="Disordered" evidence="1">
    <location>
        <begin position="1"/>
        <end position="110"/>
    </location>
</feature>
<gene>
    <name evidence="3" type="ORF">INT43_007207</name>
</gene>
<dbReference type="EMBL" id="JAEPQZ010000004">
    <property type="protein sequence ID" value="KAG2182280.1"/>
    <property type="molecule type" value="Genomic_DNA"/>
</dbReference>
<evidence type="ECO:0000313" key="4">
    <source>
        <dbReference type="Proteomes" id="UP000654370"/>
    </source>
</evidence>
<dbReference type="InterPro" id="IPR008984">
    <property type="entry name" value="SMAD_FHA_dom_sf"/>
</dbReference>
<dbReference type="SUPFAM" id="SSF49879">
    <property type="entry name" value="SMAD/FHA domain"/>
    <property type="match status" value="1"/>
</dbReference>
<feature type="compositionally biased region" description="Basic and acidic residues" evidence="1">
    <location>
        <begin position="76"/>
        <end position="92"/>
    </location>
</feature>